<comment type="caution">
    <text evidence="2">The sequence shown here is derived from an EMBL/GenBank/DDBJ whole genome shotgun (WGS) entry which is preliminary data.</text>
</comment>
<accession>A0AA94F7Q3</accession>
<evidence type="ECO:0000313" key="1">
    <source>
        <dbReference type="EMBL" id="RXI28322.1"/>
    </source>
</evidence>
<organism evidence="2 3">
    <name type="scientific">Arcobacter ellisii</name>
    <dbReference type="NCBI Taxonomy" id="913109"/>
    <lineage>
        <taxon>Bacteria</taxon>
        <taxon>Pseudomonadati</taxon>
        <taxon>Campylobacterota</taxon>
        <taxon>Epsilonproteobacteria</taxon>
        <taxon>Campylobacterales</taxon>
        <taxon>Arcobacteraceae</taxon>
        <taxon>Arcobacter</taxon>
    </lineage>
</organism>
<sequence length="43" mass="5125">FKHIYKLKEEINKEFNKGIVLYMGDTFLQIDENMYAVPVGFLK</sequence>
<evidence type="ECO:0000313" key="2">
    <source>
        <dbReference type="EMBL" id="RXI29783.1"/>
    </source>
</evidence>
<proteinExistence type="predicted"/>
<dbReference type="EMBL" id="NXIG01000023">
    <property type="protein sequence ID" value="RXI28322.1"/>
    <property type="molecule type" value="Genomic_DNA"/>
</dbReference>
<protein>
    <submittedName>
        <fullName evidence="2">ATPase</fullName>
    </submittedName>
</protein>
<dbReference type="AlphaFoldDB" id="A0AA94F7Q3"/>
<reference evidence="2 3" key="1">
    <citation type="submission" date="2017-09" db="EMBL/GenBank/DDBJ databases">
        <title>Genomics of the genus Arcobacter.</title>
        <authorList>
            <person name="Perez-Cataluna A."/>
            <person name="Figueras M.J."/>
            <person name="Salas-Masso N."/>
        </authorList>
    </citation>
    <scope>NUCLEOTIDE SEQUENCE [LARGE SCALE GENOMIC DNA]</scope>
    <source>
        <strain evidence="2 3">CECT 7837</strain>
    </source>
</reference>
<gene>
    <name evidence="2" type="ORF">CP962_10475</name>
    <name evidence="1" type="ORF">CP962_13945</name>
</gene>
<evidence type="ECO:0000313" key="3">
    <source>
        <dbReference type="Proteomes" id="UP000290588"/>
    </source>
</evidence>
<name>A0AA94F7Q3_9BACT</name>
<feature type="non-terminal residue" evidence="2">
    <location>
        <position position="1"/>
    </location>
</feature>
<dbReference type="Proteomes" id="UP000290588">
    <property type="component" value="Unassembled WGS sequence"/>
</dbReference>
<dbReference type="EMBL" id="NXIG01000010">
    <property type="protein sequence ID" value="RXI29783.1"/>
    <property type="molecule type" value="Genomic_DNA"/>
</dbReference>